<dbReference type="SUPFAM" id="SSF46689">
    <property type="entry name" value="Homeodomain-like"/>
    <property type="match status" value="2"/>
</dbReference>
<organism evidence="12 13">
    <name type="scientific">Paenibacillus thiaminolyticus</name>
    <name type="common">Bacillus thiaminolyticus</name>
    <dbReference type="NCBI Taxonomy" id="49283"/>
    <lineage>
        <taxon>Bacteria</taxon>
        <taxon>Bacillati</taxon>
        <taxon>Bacillota</taxon>
        <taxon>Bacilli</taxon>
        <taxon>Bacillales</taxon>
        <taxon>Paenibacillaceae</taxon>
        <taxon>Paenibacillus</taxon>
    </lineage>
</organism>
<evidence type="ECO:0000256" key="5">
    <source>
        <dbReference type="ARBA" id="ARBA00023015"/>
    </source>
</evidence>
<feature type="domain" description="Response regulatory" evidence="10">
    <location>
        <begin position="7"/>
        <end position="124"/>
    </location>
</feature>
<dbReference type="PROSITE" id="PS50887">
    <property type="entry name" value="GGDEF"/>
    <property type="match status" value="1"/>
</dbReference>
<dbReference type="AlphaFoldDB" id="A0A3A3GDF2"/>
<dbReference type="PRINTS" id="PR00032">
    <property type="entry name" value="HTHARAC"/>
</dbReference>
<evidence type="ECO:0000256" key="8">
    <source>
        <dbReference type="PROSITE-ProRule" id="PRU00169"/>
    </source>
</evidence>
<dbReference type="SMART" id="SM00448">
    <property type="entry name" value="REC"/>
    <property type="match status" value="1"/>
</dbReference>
<dbReference type="PROSITE" id="PS00041">
    <property type="entry name" value="HTH_ARAC_FAMILY_1"/>
    <property type="match status" value="1"/>
</dbReference>
<feature type="domain" description="HTH araC/xylS-type" evidence="9">
    <location>
        <begin position="439"/>
        <end position="537"/>
    </location>
</feature>
<dbReference type="InterPro" id="IPR018062">
    <property type="entry name" value="HTH_AraC-typ_CS"/>
</dbReference>
<dbReference type="InterPro" id="IPR009057">
    <property type="entry name" value="Homeodomain-like_sf"/>
</dbReference>
<keyword evidence="4" id="KW-0902">Two-component regulatory system</keyword>
<dbReference type="InterPro" id="IPR051552">
    <property type="entry name" value="HptR"/>
</dbReference>
<keyword evidence="6 12" id="KW-0238">DNA-binding</keyword>
<sequence length="538" mass="61738">MNRDMIKVLIVDDEMIIRKGIRTSIDWEQLGIEIVGEAKNGQEALELSGRLEPDIVMTDIRMPVMDGLALAAALREREPHVKIIIVSGYDDFDYARQALKIGVSEYLTKPVGAEDLTKLMLKLGDQIHEERDRSYDERNKGMLLRESLPFIQSKWLLRLLQGEAKLDEEMLDRARQLQITLEGPEYAVAVVDIDDYLLLMGQASDREKELLMFALYNVADELLTERYPSCLCQMDESSIAILLNVNRMNRHRILSLCEELSDCIRRFVKVSVTIGIGSVVPSLHQVNESMIEALNALSGKAYRGKGQVIPFQPGEHADNDEPMFVSAKEGAELLQCLTALDTAGIQDRLDTWFRHFAEAGASYPHVRSLCVKLIVLATNHVEQMGVQRGELEPVLLRPYEEVHKYETIFDLRSWVGRIFDSFVAHLTRHKTGRYRNIVAVAIQYMQEHYAQDLKLEDVAGQVYVTPNYFSRVFKEETGEHFSEWLNKLRVEKAKQLLKDVGLKVYEVAERVGYNDYKYFAHIFKKYTGITPKQYRNEL</sequence>
<dbReference type="OrthoDB" id="9794370at2"/>
<feature type="modified residue" description="4-aspartylphosphate" evidence="8">
    <location>
        <position position="59"/>
    </location>
</feature>
<keyword evidence="7" id="KW-0804">Transcription</keyword>
<evidence type="ECO:0000256" key="6">
    <source>
        <dbReference type="ARBA" id="ARBA00023125"/>
    </source>
</evidence>
<dbReference type="Pfam" id="PF17853">
    <property type="entry name" value="GGDEF_2"/>
    <property type="match status" value="1"/>
</dbReference>
<name>A0A3A3GDF2_PANTH</name>
<dbReference type="InterPro" id="IPR041522">
    <property type="entry name" value="CdaR_GGDEF"/>
</dbReference>
<evidence type="ECO:0000259" key="10">
    <source>
        <dbReference type="PROSITE" id="PS50110"/>
    </source>
</evidence>
<dbReference type="InterPro" id="IPR001789">
    <property type="entry name" value="Sig_transdc_resp-reg_receiver"/>
</dbReference>
<reference evidence="12 13" key="1">
    <citation type="submission" date="2018-09" db="EMBL/GenBank/DDBJ databases">
        <title>Paenibacillus SK2017-BO5.</title>
        <authorList>
            <person name="Piskunova J.V."/>
            <person name="Dubiley S.A."/>
            <person name="Severinov K.V."/>
        </authorList>
    </citation>
    <scope>NUCLEOTIDE SEQUENCE [LARGE SCALE GENOMIC DNA]</scope>
    <source>
        <strain evidence="12 13">BO5</strain>
    </source>
</reference>
<evidence type="ECO:0000256" key="4">
    <source>
        <dbReference type="ARBA" id="ARBA00023012"/>
    </source>
</evidence>
<evidence type="ECO:0000259" key="11">
    <source>
        <dbReference type="PROSITE" id="PS50887"/>
    </source>
</evidence>
<dbReference type="GO" id="GO:0005737">
    <property type="term" value="C:cytoplasm"/>
    <property type="evidence" value="ECO:0007669"/>
    <property type="project" value="UniProtKB-SubCell"/>
</dbReference>
<dbReference type="InterPro" id="IPR000160">
    <property type="entry name" value="GGDEF_dom"/>
</dbReference>
<keyword evidence="2" id="KW-0963">Cytoplasm</keyword>
<dbReference type="CDD" id="cd17536">
    <property type="entry name" value="REC_YesN-like"/>
    <property type="match status" value="1"/>
</dbReference>
<dbReference type="EMBL" id="QYZD01000020">
    <property type="protein sequence ID" value="RJG21849.1"/>
    <property type="molecule type" value="Genomic_DNA"/>
</dbReference>
<evidence type="ECO:0000259" key="9">
    <source>
        <dbReference type="PROSITE" id="PS01124"/>
    </source>
</evidence>
<dbReference type="GO" id="GO:0003700">
    <property type="term" value="F:DNA-binding transcription factor activity"/>
    <property type="evidence" value="ECO:0007669"/>
    <property type="project" value="InterPro"/>
</dbReference>
<evidence type="ECO:0000256" key="7">
    <source>
        <dbReference type="ARBA" id="ARBA00023163"/>
    </source>
</evidence>
<dbReference type="InterPro" id="IPR018060">
    <property type="entry name" value="HTH_AraC"/>
</dbReference>
<dbReference type="GO" id="GO:0000160">
    <property type="term" value="P:phosphorelay signal transduction system"/>
    <property type="evidence" value="ECO:0007669"/>
    <property type="project" value="UniProtKB-KW"/>
</dbReference>
<keyword evidence="3 8" id="KW-0597">Phosphoprotein</keyword>
<dbReference type="PROSITE" id="PS01124">
    <property type="entry name" value="HTH_ARAC_FAMILY_2"/>
    <property type="match status" value="1"/>
</dbReference>
<dbReference type="SUPFAM" id="SSF52172">
    <property type="entry name" value="CheY-like"/>
    <property type="match status" value="1"/>
</dbReference>
<accession>A0A3A3GDF2</accession>
<dbReference type="Pfam" id="PF12833">
    <property type="entry name" value="HTH_18"/>
    <property type="match status" value="1"/>
</dbReference>
<dbReference type="InterPro" id="IPR020449">
    <property type="entry name" value="Tscrpt_reg_AraC-type_HTH"/>
</dbReference>
<evidence type="ECO:0000313" key="12">
    <source>
        <dbReference type="EMBL" id="RJG21849.1"/>
    </source>
</evidence>
<dbReference type="Gene3D" id="1.10.10.60">
    <property type="entry name" value="Homeodomain-like"/>
    <property type="match status" value="2"/>
</dbReference>
<keyword evidence="5" id="KW-0805">Transcription regulation</keyword>
<proteinExistence type="predicted"/>
<evidence type="ECO:0000256" key="1">
    <source>
        <dbReference type="ARBA" id="ARBA00004496"/>
    </source>
</evidence>
<dbReference type="PROSITE" id="PS50110">
    <property type="entry name" value="RESPONSE_REGULATORY"/>
    <property type="match status" value="1"/>
</dbReference>
<dbReference type="RefSeq" id="WP_119795201.1">
    <property type="nucleotide sequence ID" value="NZ_QYZD01000020.1"/>
</dbReference>
<comment type="subcellular location">
    <subcellularLocation>
        <location evidence="1">Cytoplasm</location>
    </subcellularLocation>
</comment>
<dbReference type="Pfam" id="PF00072">
    <property type="entry name" value="Response_reg"/>
    <property type="match status" value="1"/>
</dbReference>
<protein>
    <submittedName>
        <fullName evidence="12">DNA-binding response regulator</fullName>
    </submittedName>
</protein>
<dbReference type="GO" id="GO:0043565">
    <property type="term" value="F:sequence-specific DNA binding"/>
    <property type="evidence" value="ECO:0007669"/>
    <property type="project" value="InterPro"/>
</dbReference>
<dbReference type="Proteomes" id="UP000266177">
    <property type="component" value="Unassembled WGS sequence"/>
</dbReference>
<dbReference type="SMART" id="SM00342">
    <property type="entry name" value="HTH_ARAC"/>
    <property type="match status" value="1"/>
</dbReference>
<dbReference type="PANTHER" id="PTHR42713">
    <property type="entry name" value="HISTIDINE KINASE-RELATED"/>
    <property type="match status" value="1"/>
</dbReference>
<evidence type="ECO:0000256" key="3">
    <source>
        <dbReference type="ARBA" id="ARBA00022553"/>
    </source>
</evidence>
<evidence type="ECO:0000313" key="13">
    <source>
        <dbReference type="Proteomes" id="UP000266177"/>
    </source>
</evidence>
<dbReference type="InterPro" id="IPR011006">
    <property type="entry name" value="CheY-like_superfamily"/>
</dbReference>
<dbReference type="Gene3D" id="3.40.50.2300">
    <property type="match status" value="1"/>
</dbReference>
<feature type="domain" description="GGDEF" evidence="11">
    <location>
        <begin position="184"/>
        <end position="313"/>
    </location>
</feature>
<dbReference type="PANTHER" id="PTHR42713:SF3">
    <property type="entry name" value="TRANSCRIPTIONAL REGULATORY PROTEIN HPTR"/>
    <property type="match status" value="1"/>
</dbReference>
<comment type="caution">
    <text evidence="12">The sequence shown here is derived from an EMBL/GenBank/DDBJ whole genome shotgun (WGS) entry which is preliminary data.</text>
</comment>
<gene>
    <name evidence="12" type="ORF">DQX05_19715</name>
</gene>
<evidence type="ECO:0000256" key="2">
    <source>
        <dbReference type="ARBA" id="ARBA00022490"/>
    </source>
</evidence>